<keyword evidence="3" id="KW-1185">Reference proteome</keyword>
<dbReference type="Proteomes" id="UP001396334">
    <property type="component" value="Unassembled WGS sequence"/>
</dbReference>
<comment type="caution">
    <text evidence="2">The sequence shown here is derived from an EMBL/GenBank/DDBJ whole genome shotgun (WGS) entry which is preliminary data.</text>
</comment>
<proteinExistence type="predicted"/>
<protein>
    <submittedName>
        <fullName evidence="2">Uncharacterized protein</fullName>
    </submittedName>
</protein>
<evidence type="ECO:0000256" key="1">
    <source>
        <dbReference type="SAM" id="MobiDB-lite"/>
    </source>
</evidence>
<feature type="region of interest" description="Disordered" evidence="1">
    <location>
        <begin position="1"/>
        <end position="24"/>
    </location>
</feature>
<organism evidence="2 3">
    <name type="scientific">Hibiscus sabdariffa</name>
    <name type="common">roselle</name>
    <dbReference type="NCBI Taxonomy" id="183260"/>
    <lineage>
        <taxon>Eukaryota</taxon>
        <taxon>Viridiplantae</taxon>
        <taxon>Streptophyta</taxon>
        <taxon>Embryophyta</taxon>
        <taxon>Tracheophyta</taxon>
        <taxon>Spermatophyta</taxon>
        <taxon>Magnoliopsida</taxon>
        <taxon>eudicotyledons</taxon>
        <taxon>Gunneridae</taxon>
        <taxon>Pentapetalae</taxon>
        <taxon>rosids</taxon>
        <taxon>malvids</taxon>
        <taxon>Malvales</taxon>
        <taxon>Malvaceae</taxon>
        <taxon>Malvoideae</taxon>
        <taxon>Hibiscus</taxon>
    </lineage>
</organism>
<sequence>MESSKNSRNPISTQSLASSGRLPNSTVARIMIESEGDGKQVNSLAPSVVGEYINLDVIQGEDPIVVVGRSSVDSEVPHQPSVVTIGVDGSPLVPKPSFCDMMLGHNEVGQ</sequence>
<name>A0ABR2S3Q9_9ROSI</name>
<dbReference type="EMBL" id="JBBPBN010000017">
    <property type="protein sequence ID" value="KAK9019887.1"/>
    <property type="molecule type" value="Genomic_DNA"/>
</dbReference>
<accession>A0ABR2S3Q9</accession>
<gene>
    <name evidence="2" type="ORF">V6N11_054394</name>
</gene>
<evidence type="ECO:0000313" key="3">
    <source>
        <dbReference type="Proteomes" id="UP001396334"/>
    </source>
</evidence>
<evidence type="ECO:0000313" key="2">
    <source>
        <dbReference type="EMBL" id="KAK9019887.1"/>
    </source>
</evidence>
<reference evidence="2 3" key="1">
    <citation type="journal article" date="2024" name="G3 (Bethesda)">
        <title>Genome assembly of Hibiscus sabdariffa L. provides insights into metabolisms of medicinal natural products.</title>
        <authorList>
            <person name="Kim T."/>
        </authorList>
    </citation>
    <scope>NUCLEOTIDE SEQUENCE [LARGE SCALE GENOMIC DNA]</scope>
    <source>
        <strain evidence="2">TK-2024</strain>
        <tissue evidence="2">Old leaves</tissue>
    </source>
</reference>